<dbReference type="PANTHER" id="PTHR37533">
    <property type="entry name" value="FLAGELLAR HOOK-LENGTH CONTROL PROTEIN"/>
    <property type="match status" value="1"/>
</dbReference>
<sequence length="355" mass="37149">MQAMTPSASHSPASHSSTSRAAPASSSSSSGKSDAASEIHQARSFGDADASQTTRFTLGHAVRPSPATQNGETYNEQAELTTQPQEELDDLTALAALLSAHQPIPTQAQWVKGFAESHRVGGVNTANTAAAQNANAAATSATGQSAAERLNAQSALAIIESQPAATKAALPLDSALNAALNQAIHPTSGAPSLGQAQAQVHAPSATTTVNAPEWASVRIDTQAGKWGEQMLQVLHDRVTLQAQQHLQEAKIRLDPPDLGKLDLVVRVEGDRLSVQINANAAATREALMQVSDRLRAELQSQNFVHVDVNVGADQGGQRQSSSQDEAATHPIFAARDTGDEPFTASLSEHWLSTHA</sequence>
<evidence type="ECO:0000256" key="1">
    <source>
        <dbReference type="SAM" id="MobiDB-lite"/>
    </source>
</evidence>
<dbReference type="Proteomes" id="UP000051221">
    <property type="component" value="Unassembled WGS sequence"/>
</dbReference>
<dbReference type="InterPro" id="IPR021136">
    <property type="entry name" value="Flagellar_hook_control-like_C"/>
</dbReference>
<dbReference type="PANTHER" id="PTHR37533:SF2">
    <property type="entry name" value="FLAGELLAR HOOK-LENGTH CONTROL PROTEIN"/>
    <property type="match status" value="1"/>
</dbReference>
<dbReference type="Pfam" id="PF02120">
    <property type="entry name" value="Flg_hook"/>
    <property type="match status" value="1"/>
</dbReference>
<gene>
    <name evidence="3" type="ORF">AMR76_10810</name>
</gene>
<keyword evidence="3" id="KW-0282">Flagellum</keyword>
<reference evidence="3 4" key="1">
    <citation type="submission" date="2015-08" db="EMBL/GenBank/DDBJ databases">
        <title>Antibacterial properties of a collection of Vibrionaceae strains.</title>
        <authorList>
            <person name="Giubergia S."/>
        </authorList>
    </citation>
    <scope>NUCLEOTIDE SEQUENCE [LARGE SCALE GENOMIC DNA]</scope>
    <source>
        <strain evidence="3 4">S0821</strain>
    </source>
</reference>
<organism evidence="3 4">
    <name type="scientific">Vibrio furnissii</name>
    <dbReference type="NCBI Taxonomy" id="29494"/>
    <lineage>
        <taxon>Bacteria</taxon>
        <taxon>Pseudomonadati</taxon>
        <taxon>Pseudomonadota</taxon>
        <taxon>Gammaproteobacteria</taxon>
        <taxon>Vibrionales</taxon>
        <taxon>Vibrionaceae</taxon>
        <taxon>Vibrio</taxon>
    </lineage>
</organism>
<keyword evidence="4" id="KW-1185">Reference proteome</keyword>
<evidence type="ECO:0000259" key="2">
    <source>
        <dbReference type="Pfam" id="PF02120"/>
    </source>
</evidence>
<dbReference type="InterPro" id="IPR052563">
    <property type="entry name" value="FliK"/>
</dbReference>
<feature type="domain" description="Flagellar hook-length control protein-like C-terminal" evidence="2">
    <location>
        <begin position="236"/>
        <end position="318"/>
    </location>
</feature>
<dbReference type="Gene3D" id="3.30.750.140">
    <property type="match status" value="1"/>
</dbReference>
<protein>
    <submittedName>
        <fullName evidence="3">Flagellar hook-length control protein FliK</fullName>
    </submittedName>
</protein>
<comment type="caution">
    <text evidence="3">The sequence shown here is derived from an EMBL/GenBank/DDBJ whole genome shotgun (WGS) entry which is preliminary data.</text>
</comment>
<keyword evidence="3" id="KW-0966">Cell projection</keyword>
<dbReference type="InParanoid" id="A0A0Q2UZ87"/>
<proteinExistence type="predicted"/>
<feature type="region of interest" description="Disordered" evidence="1">
    <location>
        <begin position="1"/>
        <end position="84"/>
    </location>
</feature>
<accession>A0A0Q2UZ87</accession>
<dbReference type="RefSeq" id="WP_055466061.1">
    <property type="nucleotide sequence ID" value="NZ_LKHS01000009.1"/>
</dbReference>
<keyword evidence="3" id="KW-0969">Cilium</keyword>
<dbReference type="AlphaFoldDB" id="A0A0Q2UZ87"/>
<dbReference type="InterPro" id="IPR038610">
    <property type="entry name" value="FliK-like_C_sf"/>
</dbReference>
<name>A0A0Q2UZ87_VIBFU</name>
<evidence type="ECO:0000313" key="4">
    <source>
        <dbReference type="Proteomes" id="UP000051221"/>
    </source>
</evidence>
<feature type="compositionally biased region" description="Low complexity" evidence="1">
    <location>
        <begin position="7"/>
        <end position="34"/>
    </location>
</feature>
<feature type="compositionally biased region" description="Polar residues" evidence="1">
    <location>
        <begin position="66"/>
        <end position="84"/>
    </location>
</feature>
<dbReference type="EMBL" id="LKHS01000009">
    <property type="protein sequence ID" value="KQH85768.1"/>
    <property type="molecule type" value="Genomic_DNA"/>
</dbReference>
<evidence type="ECO:0000313" key="3">
    <source>
        <dbReference type="EMBL" id="KQH85768.1"/>
    </source>
</evidence>
<dbReference type="CDD" id="cd17470">
    <property type="entry name" value="T3SS_Flik_C"/>
    <property type="match status" value="1"/>
</dbReference>